<dbReference type="OrthoDB" id="2390104at2759"/>
<proteinExistence type="predicted"/>
<gene>
    <name evidence="1" type="ORF">PACLA_8A088160</name>
</gene>
<dbReference type="Proteomes" id="UP001152795">
    <property type="component" value="Unassembled WGS sequence"/>
</dbReference>
<dbReference type="InterPro" id="IPR050548">
    <property type="entry name" value="PcG_chromatin_remod_factors"/>
</dbReference>
<dbReference type="CDD" id="cd09509">
    <property type="entry name" value="SAM_Polycomb"/>
    <property type="match status" value="1"/>
</dbReference>
<name>A0A7D9DQ50_PARCT</name>
<evidence type="ECO:0000313" key="1">
    <source>
        <dbReference type="EMBL" id="CAB3990239.1"/>
    </source>
</evidence>
<dbReference type="GO" id="GO:0045892">
    <property type="term" value="P:negative regulation of DNA-templated transcription"/>
    <property type="evidence" value="ECO:0007669"/>
    <property type="project" value="TreeGrafter"/>
</dbReference>
<comment type="caution">
    <text evidence="1">The sequence shown here is derived from an EMBL/GenBank/DDBJ whole genome shotgun (WGS) entry which is preliminary data.</text>
</comment>
<dbReference type="SUPFAM" id="SSF47769">
    <property type="entry name" value="SAM/Pointed domain"/>
    <property type="match status" value="1"/>
</dbReference>
<dbReference type="GO" id="GO:0003682">
    <property type="term" value="F:chromatin binding"/>
    <property type="evidence" value="ECO:0007669"/>
    <property type="project" value="TreeGrafter"/>
</dbReference>
<dbReference type="InterPro" id="IPR013761">
    <property type="entry name" value="SAM/pointed_sf"/>
</dbReference>
<dbReference type="PROSITE" id="PS50105">
    <property type="entry name" value="SAM_DOMAIN"/>
    <property type="match status" value="1"/>
</dbReference>
<dbReference type="GO" id="GO:0005634">
    <property type="term" value="C:nucleus"/>
    <property type="evidence" value="ECO:0007669"/>
    <property type="project" value="TreeGrafter"/>
</dbReference>
<dbReference type="Pfam" id="PF00536">
    <property type="entry name" value="SAM_1"/>
    <property type="match status" value="1"/>
</dbReference>
<dbReference type="GO" id="GO:0042393">
    <property type="term" value="F:histone binding"/>
    <property type="evidence" value="ECO:0007669"/>
    <property type="project" value="TreeGrafter"/>
</dbReference>
<protein>
    <submittedName>
        <fullName evidence="1">Sex comb on midleg 2</fullName>
    </submittedName>
</protein>
<sequence length="99" mass="11161">KSQLETEVKPQCTNTTLIIIVSDVGSTSSPLTWSIDEVVEYFKKSDISKYAELFRQHEIDGGALLLLNRETIMSCMQFKLGPALKLLNHISELKTKFSL</sequence>
<accession>A0A7D9DQ50</accession>
<evidence type="ECO:0000313" key="2">
    <source>
        <dbReference type="Proteomes" id="UP001152795"/>
    </source>
</evidence>
<dbReference type="SMART" id="SM00454">
    <property type="entry name" value="SAM"/>
    <property type="match status" value="1"/>
</dbReference>
<organism evidence="1 2">
    <name type="scientific">Paramuricea clavata</name>
    <name type="common">Red gorgonian</name>
    <name type="synonym">Violescent sea-whip</name>
    <dbReference type="NCBI Taxonomy" id="317549"/>
    <lineage>
        <taxon>Eukaryota</taxon>
        <taxon>Metazoa</taxon>
        <taxon>Cnidaria</taxon>
        <taxon>Anthozoa</taxon>
        <taxon>Octocorallia</taxon>
        <taxon>Malacalcyonacea</taxon>
        <taxon>Plexauridae</taxon>
        <taxon>Paramuricea</taxon>
    </lineage>
</organism>
<dbReference type="PANTHER" id="PTHR12247">
    <property type="entry name" value="POLYCOMB GROUP PROTEIN"/>
    <property type="match status" value="1"/>
</dbReference>
<dbReference type="Gene3D" id="1.10.150.50">
    <property type="entry name" value="Transcription Factor, Ets-1"/>
    <property type="match status" value="1"/>
</dbReference>
<dbReference type="AlphaFoldDB" id="A0A7D9DQ50"/>
<keyword evidence="2" id="KW-1185">Reference proteome</keyword>
<feature type="non-terminal residue" evidence="1">
    <location>
        <position position="1"/>
    </location>
</feature>
<dbReference type="InterPro" id="IPR001660">
    <property type="entry name" value="SAM"/>
</dbReference>
<reference evidence="1" key="1">
    <citation type="submission" date="2020-04" db="EMBL/GenBank/DDBJ databases">
        <authorList>
            <person name="Alioto T."/>
            <person name="Alioto T."/>
            <person name="Gomez Garrido J."/>
        </authorList>
    </citation>
    <scope>NUCLEOTIDE SEQUENCE</scope>
    <source>
        <strain evidence="1">A484AB</strain>
    </source>
</reference>
<dbReference type="EMBL" id="CACRXK020001626">
    <property type="protein sequence ID" value="CAB3990239.1"/>
    <property type="molecule type" value="Genomic_DNA"/>
</dbReference>